<organism evidence="2 3">
    <name type="scientific">Sinanodonta woodiana</name>
    <name type="common">Chinese pond mussel</name>
    <name type="synonym">Anodonta woodiana</name>
    <dbReference type="NCBI Taxonomy" id="1069815"/>
    <lineage>
        <taxon>Eukaryota</taxon>
        <taxon>Metazoa</taxon>
        <taxon>Spiralia</taxon>
        <taxon>Lophotrochozoa</taxon>
        <taxon>Mollusca</taxon>
        <taxon>Bivalvia</taxon>
        <taxon>Autobranchia</taxon>
        <taxon>Heteroconchia</taxon>
        <taxon>Palaeoheterodonta</taxon>
        <taxon>Unionida</taxon>
        <taxon>Unionoidea</taxon>
        <taxon>Unionidae</taxon>
        <taxon>Unioninae</taxon>
        <taxon>Sinanodonta</taxon>
    </lineage>
</organism>
<protein>
    <recommendedName>
        <fullName evidence="1">Daxx histone-binding domain-containing protein</fullName>
    </recommendedName>
</protein>
<evidence type="ECO:0000259" key="1">
    <source>
        <dbReference type="Pfam" id="PF20920"/>
    </source>
</evidence>
<dbReference type="AlphaFoldDB" id="A0ABD3WD01"/>
<evidence type="ECO:0000313" key="2">
    <source>
        <dbReference type="EMBL" id="KAL3871799.1"/>
    </source>
</evidence>
<name>A0ABD3WD01_SINWO</name>
<dbReference type="PANTHER" id="PTHR12766">
    <property type="entry name" value="DEATH DOMAIN-ASSOCIATED PROTEIN 6 DAXX"/>
    <property type="match status" value="1"/>
</dbReference>
<dbReference type="Pfam" id="PF20920">
    <property type="entry name" value="DAXX_hist_bd"/>
    <property type="match status" value="1"/>
</dbReference>
<dbReference type="InterPro" id="IPR046378">
    <property type="entry name" value="DAXX_histone-bd"/>
</dbReference>
<gene>
    <name evidence="2" type="ORF">ACJMK2_039771</name>
</gene>
<comment type="caution">
    <text evidence="2">The sequence shown here is derived from an EMBL/GenBank/DDBJ whole genome shotgun (WGS) entry which is preliminary data.</text>
</comment>
<dbReference type="Gene3D" id="1.20.58.2170">
    <property type="match status" value="1"/>
</dbReference>
<feature type="non-terminal residue" evidence="2">
    <location>
        <position position="1"/>
    </location>
</feature>
<feature type="non-terminal residue" evidence="2">
    <location>
        <position position="69"/>
    </location>
</feature>
<accession>A0ABD3WD01</accession>
<reference evidence="2 3" key="1">
    <citation type="submission" date="2024-11" db="EMBL/GenBank/DDBJ databases">
        <title>Chromosome-level genome assembly of the freshwater bivalve Anodonta woodiana.</title>
        <authorList>
            <person name="Chen X."/>
        </authorList>
    </citation>
    <scope>NUCLEOTIDE SEQUENCE [LARGE SCALE GENOMIC DNA]</scope>
    <source>
        <strain evidence="2">MN2024</strain>
        <tissue evidence="2">Gills</tissue>
    </source>
</reference>
<dbReference type="EMBL" id="JBJQND010000007">
    <property type="protein sequence ID" value="KAL3871799.1"/>
    <property type="molecule type" value="Genomic_DNA"/>
</dbReference>
<dbReference type="PANTHER" id="PTHR12766:SF7">
    <property type="entry name" value="DEATH DOMAIN-ASSOCIATED PROTEIN 6"/>
    <property type="match status" value="1"/>
</dbReference>
<dbReference type="InterPro" id="IPR046426">
    <property type="entry name" value="DAXX_histone-bd_sf"/>
</dbReference>
<dbReference type="Proteomes" id="UP001634394">
    <property type="component" value="Unassembled WGS sequence"/>
</dbReference>
<feature type="domain" description="Daxx histone-binding" evidence="1">
    <location>
        <begin position="2"/>
        <end position="68"/>
    </location>
</feature>
<proteinExistence type="predicted"/>
<sequence>TSAIESIAREAFTDVGNQLQQRRIEDFRLTFGSSLTDQCRNKVNPALLDTDLQRKLEQNKSVSKNRLDD</sequence>
<keyword evidence="3" id="KW-1185">Reference proteome</keyword>
<evidence type="ECO:0000313" key="3">
    <source>
        <dbReference type="Proteomes" id="UP001634394"/>
    </source>
</evidence>